<dbReference type="Pfam" id="PF01565">
    <property type="entry name" value="FAD_binding_4"/>
    <property type="match status" value="1"/>
</dbReference>
<keyword evidence="2" id="KW-0285">Flavoprotein</keyword>
<proteinExistence type="inferred from homology"/>
<dbReference type="SUPFAM" id="SSF56176">
    <property type="entry name" value="FAD-binding/transporter-associated domain-like"/>
    <property type="match status" value="1"/>
</dbReference>
<dbReference type="GO" id="GO:0016491">
    <property type="term" value="F:oxidoreductase activity"/>
    <property type="evidence" value="ECO:0007669"/>
    <property type="project" value="UniProtKB-KW"/>
</dbReference>
<dbReference type="PANTHER" id="PTHR42973:SF7">
    <property type="entry name" value="FAD-BINDING PCMH-TYPE DOMAIN-CONTAINING PROTEIN"/>
    <property type="match status" value="1"/>
</dbReference>
<gene>
    <name evidence="6" type="ORF">BDV24DRAFT_162468</name>
</gene>
<sequence>MCANTLSKLSGLRATVAPDCEILHERLRRWTNIDRKIPTATILPRSEEDCLKTVQWVLQLSIPYEPTCGGHSAWSTIGEEGIIIDLSHYADVHVEADSKTATLAGGILSKQVGVRLAEAGLFTALGNGNTVGAIPYSLGGGASITSTIAGFGSDQIVSARVIITKDGGRLVEVAEKEHPDLLWALRGAGQFFGLVTPYQIILPPDMRI</sequence>
<dbReference type="EMBL" id="ML737134">
    <property type="protein sequence ID" value="KAE8342578.1"/>
    <property type="molecule type" value="Genomic_DNA"/>
</dbReference>
<accession>A0A5N6YBJ7</accession>
<comment type="similarity">
    <text evidence="1">Belongs to the oxygen-dependent FAD-linked oxidoreductase family.</text>
</comment>
<organism evidence="6">
    <name type="scientific">Aspergillus arachidicola</name>
    <dbReference type="NCBI Taxonomy" id="656916"/>
    <lineage>
        <taxon>Eukaryota</taxon>
        <taxon>Fungi</taxon>
        <taxon>Dikarya</taxon>
        <taxon>Ascomycota</taxon>
        <taxon>Pezizomycotina</taxon>
        <taxon>Eurotiomycetes</taxon>
        <taxon>Eurotiomycetidae</taxon>
        <taxon>Eurotiales</taxon>
        <taxon>Aspergillaceae</taxon>
        <taxon>Aspergillus</taxon>
        <taxon>Aspergillus subgen. Circumdati</taxon>
    </lineage>
</organism>
<dbReference type="PANTHER" id="PTHR42973">
    <property type="entry name" value="BINDING OXIDOREDUCTASE, PUTATIVE (AFU_ORTHOLOGUE AFUA_1G17690)-RELATED"/>
    <property type="match status" value="1"/>
</dbReference>
<evidence type="ECO:0000256" key="2">
    <source>
        <dbReference type="ARBA" id="ARBA00022630"/>
    </source>
</evidence>
<reference evidence="6" key="1">
    <citation type="submission" date="2019-04" db="EMBL/GenBank/DDBJ databases">
        <title>Friends and foes A comparative genomics study of 23 Aspergillus species from section Flavi.</title>
        <authorList>
            <consortium name="DOE Joint Genome Institute"/>
            <person name="Kjaerbolling I."/>
            <person name="Vesth T."/>
            <person name="Frisvad J.C."/>
            <person name="Nybo J.L."/>
            <person name="Theobald S."/>
            <person name="Kildgaard S."/>
            <person name="Isbrandt T."/>
            <person name="Kuo A."/>
            <person name="Sato A."/>
            <person name="Lyhne E.K."/>
            <person name="Kogle M.E."/>
            <person name="Wiebenga A."/>
            <person name="Kun R.S."/>
            <person name="Lubbers R.J."/>
            <person name="Makela M.R."/>
            <person name="Barry K."/>
            <person name="Chovatia M."/>
            <person name="Clum A."/>
            <person name="Daum C."/>
            <person name="Haridas S."/>
            <person name="He G."/>
            <person name="LaButti K."/>
            <person name="Lipzen A."/>
            <person name="Mondo S."/>
            <person name="Riley R."/>
            <person name="Salamov A."/>
            <person name="Simmons B.A."/>
            <person name="Magnuson J.K."/>
            <person name="Henrissat B."/>
            <person name="Mortensen U.H."/>
            <person name="Larsen T.O."/>
            <person name="Devries R.P."/>
            <person name="Grigoriev I.V."/>
            <person name="Machida M."/>
            <person name="Baker S.E."/>
            <person name="Andersen M.R."/>
        </authorList>
    </citation>
    <scope>NUCLEOTIDE SEQUENCE</scope>
    <source>
        <strain evidence="6">CBS 117612</strain>
    </source>
</reference>
<evidence type="ECO:0000259" key="5">
    <source>
        <dbReference type="PROSITE" id="PS51387"/>
    </source>
</evidence>
<dbReference type="InterPro" id="IPR006094">
    <property type="entry name" value="Oxid_FAD_bind_N"/>
</dbReference>
<dbReference type="PROSITE" id="PS51387">
    <property type="entry name" value="FAD_PCMH"/>
    <property type="match status" value="1"/>
</dbReference>
<evidence type="ECO:0000256" key="4">
    <source>
        <dbReference type="ARBA" id="ARBA00023002"/>
    </source>
</evidence>
<dbReference type="GO" id="GO:0071949">
    <property type="term" value="F:FAD binding"/>
    <property type="evidence" value="ECO:0007669"/>
    <property type="project" value="InterPro"/>
</dbReference>
<name>A0A5N6YBJ7_9EURO</name>
<evidence type="ECO:0000256" key="1">
    <source>
        <dbReference type="ARBA" id="ARBA00005466"/>
    </source>
</evidence>
<dbReference type="AlphaFoldDB" id="A0A5N6YBJ7"/>
<dbReference type="InterPro" id="IPR016166">
    <property type="entry name" value="FAD-bd_PCMH"/>
</dbReference>
<protein>
    <recommendedName>
        <fullName evidence="5">FAD-binding PCMH-type domain-containing protein</fullName>
    </recommendedName>
</protein>
<keyword evidence="4" id="KW-0560">Oxidoreductase</keyword>
<keyword evidence="3" id="KW-0274">FAD</keyword>
<dbReference type="InterPro" id="IPR016169">
    <property type="entry name" value="FAD-bd_PCMH_sub2"/>
</dbReference>
<dbReference type="Gene3D" id="3.30.465.10">
    <property type="match status" value="1"/>
</dbReference>
<evidence type="ECO:0000313" key="6">
    <source>
        <dbReference type="EMBL" id="KAE8342578.1"/>
    </source>
</evidence>
<dbReference type="OrthoDB" id="415825at2759"/>
<dbReference type="InterPro" id="IPR036318">
    <property type="entry name" value="FAD-bd_PCMH-like_sf"/>
</dbReference>
<feature type="domain" description="FAD-binding PCMH-type" evidence="5">
    <location>
        <begin position="34"/>
        <end position="205"/>
    </location>
</feature>
<dbReference type="InterPro" id="IPR050416">
    <property type="entry name" value="FAD-linked_Oxidoreductase"/>
</dbReference>
<evidence type="ECO:0000256" key="3">
    <source>
        <dbReference type="ARBA" id="ARBA00022827"/>
    </source>
</evidence>
<dbReference type="Proteomes" id="UP000325558">
    <property type="component" value="Unassembled WGS sequence"/>
</dbReference>